<evidence type="ECO:0000313" key="2">
    <source>
        <dbReference type="Proteomes" id="UP001548590"/>
    </source>
</evidence>
<gene>
    <name evidence="1" type="ORF">ABVT11_16465</name>
</gene>
<evidence type="ECO:0000313" key="1">
    <source>
        <dbReference type="EMBL" id="MET1491433.1"/>
    </source>
</evidence>
<dbReference type="Proteomes" id="UP001548590">
    <property type="component" value="Unassembled WGS sequence"/>
</dbReference>
<dbReference type="SUPFAM" id="SSF48498">
    <property type="entry name" value="Tetracyclin repressor-like, C-terminal domain"/>
    <property type="match status" value="1"/>
</dbReference>
<name>A0ABV2CU70_9RHOO</name>
<reference evidence="1 2" key="1">
    <citation type="submission" date="2024-07" db="EMBL/GenBank/DDBJ databases">
        <title>Uliginosibacterium paludis KCTC:42655.</title>
        <authorList>
            <person name="Kim M.K."/>
        </authorList>
    </citation>
    <scope>NUCLEOTIDE SEQUENCE [LARGE SCALE GENOMIC DNA]</scope>
    <source>
        <strain evidence="1 2">KCTC 42655</strain>
    </source>
</reference>
<protein>
    <submittedName>
        <fullName evidence="1">Uncharacterized protein</fullName>
    </submittedName>
</protein>
<proteinExistence type="predicted"/>
<dbReference type="EMBL" id="JBEWLZ010000011">
    <property type="protein sequence ID" value="MET1491433.1"/>
    <property type="molecule type" value="Genomic_DNA"/>
</dbReference>
<keyword evidence="2" id="KW-1185">Reference proteome</keyword>
<dbReference type="Gene3D" id="1.10.357.10">
    <property type="entry name" value="Tetracycline Repressor, domain 2"/>
    <property type="match status" value="1"/>
</dbReference>
<comment type="caution">
    <text evidence="1">The sequence shown here is derived from an EMBL/GenBank/DDBJ whole genome shotgun (WGS) entry which is preliminary data.</text>
</comment>
<organism evidence="1 2">
    <name type="scientific">Uliginosibacterium paludis</name>
    <dbReference type="NCBI Taxonomy" id="1615952"/>
    <lineage>
        <taxon>Bacteria</taxon>
        <taxon>Pseudomonadati</taxon>
        <taxon>Pseudomonadota</taxon>
        <taxon>Betaproteobacteria</taxon>
        <taxon>Rhodocyclales</taxon>
        <taxon>Zoogloeaceae</taxon>
        <taxon>Uliginosibacterium</taxon>
    </lineage>
</organism>
<dbReference type="RefSeq" id="WP_345929405.1">
    <property type="nucleotide sequence ID" value="NZ_JBDIVF010000009.1"/>
</dbReference>
<sequence length="150" mass="16787">MKAVFEDMVWPFDIGASPDAAPLTEDPLGLLHEVLWQKMHDSLMNPRQRRRTEIAVRYRGTPELPEELSAHLQQLLLRGLERLIVMLNLAYERGELRRGLNPVGVAQSLVAACIGVVVEHMNNPQADLIHSFSFAPGLVLLGAGRHLNPR</sequence>
<accession>A0ABV2CU70</accession>
<dbReference type="InterPro" id="IPR036271">
    <property type="entry name" value="Tet_transcr_reg_TetR-rel_C_sf"/>
</dbReference>